<reference evidence="1" key="1">
    <citation type="submission" date="2019-10" db="EMBL/GenBank/DDBJ databases">
        <title>Conservation and host-specific expression of non-tandemly repeated heterogenous ribosome RNA gene in arbuscular mycorrhizal fungi.</title>
        <authorList>
            <person name="Maeda T."/>
            <person name="Kobayashi Y."/>
            <person name="Nakagawa T."/>
            <person name="Ezawa T."/>
            <person name="Yamaguchi K."/>
            <person name="Bino T."/>
            <person name="Nishimoto Y."/>
            <person name="Shigenobu S."/>
            <person name="Kawaguchi M."/>
        </authorList>
    </citation>
    <scope>NUCLEOTIDE SEQUENCE</scope>
    <source>
        <strain evidence="1">HR1</strain>
    </source>
</reference>
<accession>A0A8H3QTB7</accession>
<protein>
    <submittedName>
        <fullName evidence="1">Uncharacterized protein</fullName>
    </submittedName>
</protein>
<evidence type="ECO:0000313" key="1">
    <source>
        <dbReference type="EMBL" id="GES91985.1"/>
    </source>
</evidence>
<evidence type="ECO:0000313" key="2">
    <source>
        <dbReference type="Proteomes" id="UP000615446"/>
    </source>
</evidence>
<name>A0A8H3QTB7_9GLOM</name>
<gene>
    <name evidence="1" type="ORF">RCL2_001878300</name>
</gene>
<dbReference type="AlphaFoldDB" id="A0A8H3QTB7"/>
<proteinExistence type="predicted"/>
<dbReference type="EMBL" id="BLAL01000208">
    <property type="protein sequence ID" value="GES91985.1"/>
    <property type="molecule type" value="Genomic_DNA"/>
</dbReference>
<comment type="caution">
    <text evidence="1">The sequence shown here is derived from an EMBL/GenBank/DDBJ whole genome shotgun (WGS) entry which is preliminary data.</text>
</comment>
<dbReference type="OrthoDB" id="2433122at2759"/>
<sequence>MLPDGRFLITELATAVMPFSFNGRDQYKTILRMVAIFHDQITKQEKLMKKINRSVLRPKETTGICINFFFAKKSKLPETFSE</sequence>
<organism evidence="1 2">
    <name type="scientific">Rhizophagus clarus</name>
    <dbReference type="NCBI Taxonomy" id="94130"/>
    <lineage>
        <taxon>Eukaryota</taxon>
        <taxon>Fungi</taxon>
        <taxon>Fungi incertae sedis</taxon>
        <taxon>Mucoromycota</taxon>
        <taxon>Glomeromycotina</taxon>
        <taxon>Glomeromycetes</taxon>
        <taxon>Glomerales</taxon>
        <taxon>Glomeraceae</taxon>
        <taxon>Rhizophagus</taxon>
    </lineage>
</organism>
<dbReference type="Proteomes" id="UP000615446">
    <property type="component" value="Unassembled WGS sequence"/>
</dbReference>